<proteinExistence type="predicted"/>
<dbReference type="Proteomes" id="UP000187209">
    <property type="component" value="Unassembled WGS sequence"/>
</dbReference>
<keyword evidence="2" id="KW-1185">Reference proteome</keyword>
<organism evidence="1 2">
    <name type="scientific">Stentor coeruleus</name>
    <dbReference type="NCBI Taxonomy" id="5963"/>
    <lineage>
        <taxon>Eukaryota</taxon>
        <taxon>Sar</taxon>
        <taxon>Alveolata</taxon>
        <taxon>Ciliophora</taxon>
        <taxon>Postciliodesmatophora</taxon>
        <taxon>Heterotrichea</taxon>
        <taxon>Heterotrichida</taxon>
        <taxon>Stentoridae</taxon>
        <taxon>Stentor</taxon>
    </lineage>
</organism>
<name>A0A1R2D231_9CILI</name>
<sequence>MKEEGKEEINLRTSDASTVDYDYSSDEEYIKFKNYVLGFSPKDAHHLFEPLPDEVLLKYTDLELKLDCICSILQDEIAPTNIRDEKCLLATSVNLTSVCGSKLLRRRTGLGITGLSCRKEYRECEGR</sequence>
<protein>
    <submittedName>
        <fullName evidence="1">Uncharacterized protein</fullName>
    </submittedName>
</protein>
<reference evidence="1 2" key="1">
    <citation type="submission" date="2016-11" db="EMBL/GenBank/DDBJ databases">
        <title>The macronuclear genome of Stentor coeruleus: a giant cell with tiny introns.</title>
        <authorList>
            <person name="Slabodnick M."/>
            <person name="Ruby J.G."/>
            <person name="Reiff S.B."/>
            <person name="Swart E.C."/>
            <person name="Gosai S."/>
            <person name="Prabakaran S."/>
            <person name="Witkowska E."/>
            <person name="Larue G.E."/>
            <person name="Fisher S."/>
            <person name="Freeman R.M."/>
            <person name="Gunawardena J."/>
            <person name="Chu W."/>
            <person name="Stover N.A."/>
            <person name="Gregory B.D."/>
            <person name="Nowacki M."/>
            <person name="Derisi J."/>
            <person name="Roy S.W."/>
            <person name="Marshall W.F."/>
            <person name="Sood P."/>
        </authorList>
    </citation>
    <scope>NUCLEOTIDE SEQUENCE [LARGE SCALE GENOMIC DNA]</scope>
    <source>
        <strain evidence="1">WM001</strain>
    </source>
</reference>
<evidence type="ECO:0000313" key="2">
    <source>
        <dbReference type="Proteomes" id="UP000187209"/>
    </source>
</evidence>
<dbReference type="EMBL" id="MPUH01000014">
    <property type="protein sequence ID" value="OMJ95315.1"/>
    <property type="molecule type" value="Genomic_DNA"/>
</dbReference>
<dbReference type="AlphaFoldDB" id="A0A1R2D231"/>
<gene>
    <name evidence="1" type="ORF">SteCoe_1375</name>
</gene>
<accession>A0A1R2D231</accession>
<comment type="caution">
    <text evidence="1">The sequence shown here is derived from an EMBL/GenBank/DDBJ whole genome shotgun (WGS) entry which is preliminary data.</text>
</comment>
<evidence type="ECO:0000313" key="1">
    <source>
        <dbReference type="EMBL" id="OMJ95315.1"/>
    </source>
</evidence>